<evidence type="ECO:0000313" key="1">
    <source>
        <dbReference type="EMBL" id="KAI9909793.1"/>
    </source>
</evidence>
<protein>
    <submittedName>
        <fullName evidence="1">Uncharacterized protein</fullName>
    </submittedName>
</protein>
<dbReference type="EMBL" id="CM047585">
    <property type="protein sequence ID" value="KAI9909793.1"/>
    <property type="molecule type" value="Genomic_DNA"/>
</dbReference>
<keyword evidence="2" id="KW-1185">Reference proteome</keyword>
<proteinExistence type="predicted"/>
<name>A0ACC0VVD3_9STRA</name>
<organism evidence="1 2">
    <name type="scientific">Peronosclerospora sorghi</name>
    <dbReference type="NCBI Taxonomy" id="230839"/>
    <lineage>
        <taxon>Eukaryota</taxon>
        <taxon>Sar</taxon>
        <taxon>Stramenopiles</taxon>
        <taxon>Oomycota</taxon>
        <taxon>Peronosporomycetes</taxon>
        <taxon>Peronosporales</taxon>
        <taxon>Peronosporaceae</taxon>
        <taxon>Peronosclerospora</taxon>
    </lineage>
</organism>
<gene>
    <name evidence="1" type="ORF">PsorP6_010275</name>
</gene>
<dbReference type="Proteomes" id="UP001163321">
    <property type="component" value="Chromosome 6"/>
</dbReference>
<comment type="caution">
    <text evidence="1">The sequence shown here is derived from an EMBL/GenBank/DDBJ whole genome shotgun (WGS) entry which is preliminary data.</text>
</comment>
<evidence type="ECO:0000313" key="2">
    <source>
        <dbReference type="Proteomes" id="UP001163321"/>
    </source>
</evidence>
<reference evidence="1 2" key="1">
    <citation type="journal article" date="2022" name="bioRxiv">
        <title>The genome of the oomycete Peronosclerospora sorghi, a cosmopolitan pathogen of maize and sorghum, is inflated with dispersed pseudogenes.</title>
        <authorList>
            <person name="Fletcher K."/>
            <person name="Martin F."/>
            <person name="Isakeit T."/>
            <person name="Cavanaugh K."/>
            <person name="Magill C."/>
            <person name="Michelmore R."/>
        </authorList>
    </citation>
    <scope>NUCLEOTIDE SEQUENCE [LARGE SCALE GENOMIC DNA]</scope>
    <source>
        <strain evidence="1">P6</strain>
    </source>
</reference>
<accession>A0ACC0VVD3</accession>
<sequence>MGIFLVHFLLVLSCFSVTSTSAVVPETFRPPCCSPALTTRGSTTRFLRESGVLNEIEKTADALLEEIARTHFAHPTKRRKVSRDATFEPEPFLRTRLKTATQELFDHKDFQRWIEYVDEAKAKHPEREISVIPTLLAHFSDEELYNILEHAVTIPEYANLATELQAEQVRYWTKRNEDPDKVFEILGLGNTRKNMFENPKFLYYVTYFSRFRAKDPAQPTSMAATILKHQSAASLIRQIEEAETSGSEKVRDVAKRLEDDLMTHLVQTQPLEKALEALDIDFVALVLLSPDTLKSICVKLLKGYVTKRTDTKVPVISELVKRFGEDLVVESVLTTERDDEVGVALRSELHEYWLSNGRSAPDIEKLLYKLQKADTSDSLGTQINTEWFLYLDYLVEKKRDGLKLLLTQLETQLKPESLPGFFRKAETYPNLERAMKKSPLRMFKVLGLAKNQEAVIKHPMFPIWLAYKQNYDGRNPAHKKSLAAIFAHHFGSENVQQLKDELQEVLEDKQTPLARAGLLSLDDLSLESWRESEDWKHVTKRSAVTVKRHHKNAKRLVP</sequence>